<protein>
    <submittedName>
        <fullName evidence="8">MFS transporter</fullName>
    </submittedName>
</protein>
<evidence type="ECO:0000313" key="8">
    <source>
        <dbReference type="EMBL" id="TYL53701.1"/>
    </source>
</evidence>
<feature type="transmembrane region" description="Helical" evidence="6">
    <location>
        <begin position="277"/>
        <end position="296"/>
    </location>
</feature>
<dbReference type="RefSeq" id="WP_148733166.1">
    <property type="nucleotide sequence ID" value="NZ_VSSB01000001.1"/>
</dbReference>
<name>A0A5S4V8Q3_9MICO</name>
<feature type="transmembrane region" description="Helical" evidence="6">
    <location>
        <begin position="80"/>
        <end position="99"/>
    </location>
</feature>
<comment type="subcellular location">
    <subcellularLocation>
        <location evidence="1">Cell membrane</location>
        <topology evidence="1">Multi-pass membrane protein</topology>
    </subcellularLocation>
</comment>
<dbReference type="SUPFAM" id="SSF103473">
    <property type="entry name" value="MFS general substrate transporter"/>
    <property type="match status" value="1"/>
</dbReference>
<feature type="transmembrane region" description="Helical" evidence="6">
    <location>
        <begin position="105"/>
        <end position="128"/>
    </location>
</feature>
<dbReference type="Proteomes" id="UP000325243">
    <property type="component" value="Unassembled WGS sequence"/>
</dbReference>
<comment type="caution">
    <text evidence="8">The sequence shown here is derived from an EMBL/GenBank/DDBJ whole genome shotgun (WGS) entry which is preliminary data.</text>
</comment>
<dbReference type="PROSITE" id="PS50850">
    <property type="entry name" value="MFS"/>
    <property type="match status" value="1"/>
</dbReference>
<dbReference type="PANTHER" id="PTHR42718">
    <property type="entry name" value="MAJOR FACILITATOR SUPERFAMILY MULTIDRUG TRANSPORTER MFSC"/>
    <property type="match status" value="1"/>
</dbReference>
<dbReference type="EMBL" id="VSSB01000001">
    <property type="protein sequence ID" value="TYL53701.1"/>
    <property type="molecule type" value="Genomic_DNA"/>
</dbReference>
<evidence type="ECO:0000256" key="4">
    <source>
        <dbReference type="ARBA" id="ARBA00022989"/>
    </source>
</evidence>
<feature type="transmembrane region" description="Helical" evidence="6">
    <location>
        <begin position="486"/>
        <end position="507"/>
    </location>
</feature>
<keyword evidence="5 6" id="KW-0472">Membrane</keyword>
<feature type="transmembrane region" description="Helical" evidence="6">
    <location>
        <begin position="399"/>
        <end position="427"/>
    </location>
</feature>
<feature type="transmembrane region" description="Helical" evidence="6">
    <location>
        <begin position="201"/>
        <end position="222"/>
    </location>
</feature>
<dbReference type="GO" id="GO:0022857">
    <property type="term" value="F:transmembrane transporter activity"/>
    <property type="evidence" value="ECO:0007669"/>
    <property type="project" value="InterPro"/>
</dbReference>
<keyword evidence="3 6" id="KW-0812">Transmembrane</keyword>
<evidence type="ECO:0000256" key="2">
    <source>
        <dbReference type="ARBA" id="ARBA00022448"/>
    </source>
</evidence>
<accession>A0A5S4V8Q3</accession>
<feature type="transmembrane region" description="Helical" evidence="6">
    <location>
        <begin position="49"/>
        <end position="68"/>
    </location>
</feature>
<evidence type="ECO:0000313" key="9">
    <source>
        <dbReference type="Proteomes" id="UP000325243"/>
    </source>
</evidence>
<gene>
    <name evidence="8" type="ORF">FYC51_08610</name>
</gene>
<keyword evidence="4 6" id="KW-1133">Transmembrane helix</keyword>
<evidence type="ECO:0000256" key="5">
    <source>
        <dbReference type="ARBA" id="ARBA00023136"/>
    </source>
</evidence>
<feature type="transmembrane region" description="Helical" evidence="6">
    <location>
        <begin position="334"/>
        <end position="353"/>
    </location>
</feature>
<dbReference type="PANTHER" id="PTHR42718:SF9">
    <property type="entry name" value="MAJOR FACILITATOR SUPERFAMILY MULTIDRUG TRANSPORTER MFSC"/>
    <property type="match status" value="1"/>
</dbReference>
<feature type="transmembrane region" description="Helical" evidence="6">
    <location>
        <begin position="302"/>
        <end position="322"/>
    </location>
</feature>
<dbReference type="InterPro" id="IPR011701">
    <property type="entry name" value="MFS"/>
</dbReference>
<reference evidence="8 9" key="1">
    <citation type="submission" date="2019-08" db="EMBL/GenBank/DDBJ databases">
        <authorList>
            <person name="Hu J."/>
        </authorList>
    </citation>
    <scope>NUCLEOTIDE SEQUENCE [LARGE SCALE GENOMIC DNA]</scope>
    <source>
        <strain evidence="8 9">NEAU-184</strain>
    </source>
</reference>
<dbReference type="PRINTS" id="PR01036">
    <property type="entry name" value="TCRTETB"/>
</dbReference>
<dbReference type="Pfam" id="PF07690">
    <property type="entry name" value="MFS_1"/>
    <property type="match status" value="2"/>
</dbReference>
<dbReference type="CDD" id="cd17321">
    <property type="entry name" value="MFS_MMR_MDR_like"/>
    <property type="match status" value="1"/>
</dbReference>
<feature type="transmembrane region" description="Helical" evidence="6">
    <location>
        <begin position="140"/>
        <end position="162"/>
    </location>
</feature>
<feature type="domain" description="Major facilitator superfamily (MFS) profile" evidence="7">
    <location>
        <begin position="15"/>
        <end position="442"/>
    </location>
</feature>
<evidence type="ECO:0000259" key="7">
    <source>
        <dbReference type="PROSITE" id="PS50850"/>
    </source>
</evidence>
<keyword evidence="9" id="KW-1185">Reference proteome</keyword>
<organism evidence="8 9">
    <name type="scientific">Agromyces mariniharenae</name>
    <dbReference type="NCBI Taxonomy" id="2604423"/>
    <lineage>
        <taxon>Bacteria</taxon>
        <taxon>Bacillati</taxon>
        <taxon>Actinomycetota</taxon>
        <taxon>Actinomycetes</taxon>
        <taxon>Micrococcales</taxon>
        <taxon>Microbacteriaceae</taxon>
        <taxon>Agromyces</taxon>
    </lineage>
</organism>
<dbReference type="InterPro" id="IPR020846">
    <property type="entry name" value="MFS_dom"/>
</dbReference>
<evidence type="ECO:0000256" key="6">
    <source>
        <dbReference type="SAM" id="Phobius"/>
    </source>
</evidence>
<dbReference type="Gene3D" id="1.20.1250.20">
    <property type="entry name" value="MFS general substrate transporter like domains"/>
    <property type="match status" value="1"/>
</dbReference>
<keyword evidence="2" id="KW-0813">Transport</keyword>
<feature type="transmembrane region" description="Helical" evidence="6">
    <location>
        <begin position="359"/>
        <end position="378"/>
    </location>
</feature>
<dbReference type="AlphaFoldDB" id="A0A5S4V8Q3"/>
<dbReference type="Gene3D" id="1.20.1720.10">
    <property type="entry name" value="Multidrug resistance protein D"/>
    <property type="match status" value="1"/>
</dbReference>
<proteinExistence type="predicted"/>
<sequence>MGGQGAPGAPFNFRLAILLAMAMFVLVVDTSLMNVSISAVVHDLDTTVSGVQGAIALEALVSAAFILIGGKTGDLIGRKLAYILGLLGYAVGAIAMTLAQNLSAIIIFWAIIGGIGASLLLPSMQSLIHGNFEGAHQKRVYALVGASAAIAAAVGPLLGGFITTFLSWRVGFLLEAVIIAVVLAGIGLVKDVPYHGDRSVDLVGAALSIIGMGGVVTGILVWQEGGGYVGVIIGLGVVALGGLVWWLRRRKASGKATLLDPTLFESKMFRAGASGQLLQQVALGGTMIVLPIYLQMVFEYNALQAGLSIAPLSLSMFVIALLAGRGLKRRPAVVILWGFVLVVAGLAILVPIVPIADSGWWLTIPLIISGCGLGLLVSQLNNYTLSPISDERVSEAAGVNSAAGSFGLSFGLAFAGAIMLATLAFTFTARADASTVLSPEEQQQVSTVLEEDAEIMSNTGLAELLADEPADVQAEIISINTESRNIALQVALFVPILAGVLGILNGFRMRRLPDPKPSGASEGMMLG</sequence>
<evidence type="ECO:0000256" key="1">
    <source>
        <dbReference type="ARBA" id="ARBA00004651"/>
    </source>
</evidence>
<feature type="transmembrane region" description="Helical" evidence="6">
    <location>
        <begin position="168"/>
        <end position="189"/>
    </location>
</feature>
<feature type="transmembrane region" description="Helical" evidence="6">
    <location>
        <begin position="12"/>
        <end position="37"/>
    </location>
</feature>
<feature type="transmembrane region" description="Helical" evidence="6">
    <location>
        <begin position="228"/>
        <end position="247"/>
    </location>
</feature>
<evidence type="ECO:0000256" key="3">
    <source>
        <dbReference type="ARBA" id="ARBA00022692"/>
    </source>
</evidence>
<dbReference type="GO" id="GO:0005886">
    <property type="term" value="C:plasma membrane"/>
    <property type="evidence" value="ECO:0007669"/>
    <property type="project" value="UniProtKB-SubCell"/>
</dbReference>
<dbReference type="InterPro" id="IPR036259">
    <property type="entry name" value="MFS_trans_sf"/>
</dbReference>